<evidence type="ECO:0000256" key="6">
    <source>
        <dbReference type="SAM" id="MobiDB-lite"/>
    </source>
</evidence>
<proteinExistence type="predicted"/>
<evidence type="ECO:0000256" key="2">
    <source>
        <dbReference type="ARBA" id="ARBA00022475"/>
    </source>
</evidence>
<evidence type="ECO:0000256" key="1">
    <source>
        <dbReference type="ARBA" id="ARBA00004651"/>
    </source>
</evidence>
<accession>A0ABY6YFA8</accession>
<organism evidence="8 9">
    <name type="scientific">Streptomonospora nanhaiensis</name>
    <dbReference type="NCBI Taxonomy" id="1323731"/>
    <lineage>
        <taxon>Bacteria</taxon>
        <taxon>Bacillati</taxon>
        <taxon>Actinomycetota</taxon>
        <taxon>Actinomycetes</taxon>
        <taxon>Streptosporangiales</taxon>
        <taxon>Nocardiopsidaceae</taxon>
        <taxon>Streptomonospora</taxon>
    </lineage>
</organism>
<feature type="region of interest" description="Disordered" evidence="6">
    <location>
        <begin position="1"/>
        <end position="30"/>
    </location>
</feature>
<feature type="transmembrane region" description="Helical" evidence="7">
    <location>
        <begin position="40"/>
        <end position="61"/>
    </location>
</feature>
<sequence>MDRDRTTRGPVRRNHRGRGLSMHHHGHHGTETALLGPGGWAAAILLVAALAAYPAAVSALYRRGTAWPASRTASWAAGCLCVGAALVGPLAERAHHDFTAHMAGHVLLGMLGPLLLVLAAPVTLALRTLPVRAARPLARILSSPPAAVLTDPFVAGALSVGGLWALYRTGLYALTHTDPLLHALVHAHVFAAGYLFAFAVLGGPDPAPHRPSPPWRAAALVLAIAVHNILAKTLYAAPPEGVPAEQARAGAELMYYAGAPVEIALIFLVCRPWILPRRRTSDGPGIGSAQVT</sequence>
<keyword evidence="4 7" id="KW-1133">Transmembrane helix</keyword>
<feature type="compositionally biased region" description="Basic residues" evidence="6">
    <location>
        <begin position="10"/>
        <end position="27"/>
    </location>
</feature>
<gene>
    <name evidence="8" type="ORF">OUQ99_16980</name>
</gene>
<dbReference type="RefSeq" id="WP_267944737.1">
    <property type="nucleotide sequence ID" value="NZ_CP113264.1"/>
</dbReference>
<evidence type="ECO:0000256" key="3">
    <source>
        <dbReference type="ARBA" id="ARBA00022692"/>
    </source>
</evidence>
<feature type="transmembrane region" description="Helical" evidence="7">
    <location>
        <begin position="255"/>
        <end position="274"/>
    </location>
</feature>
<keyword evidence="2" id="KW-1003">Cell membrane</keyword>
<evidence type="ECO:0000313" key="8">
    <source>
        <dbReference type="EMBL" id="WAE70934.1"/>
    </source>
</evidence>
<feature type="transmembrane region" description="Helical" evidence="7">
    <location>
        <begin position="146"/>
        <end position="167"/>
    </location>
</feature>
<feature type="transmembrane region" description="Helical" evidence="7">
    <location>
        <begin position="103"/>
        <end position="126"/>
    </location>
</feature>
<evidence type="ECO:0000256" key="5">
    <source>
        <dbReference type="ARBA" id="ARBA00023136"/>
    </source>
</evidence>
<dbReference type="Proteomes" id="UP001156498">
    <property type="component" value="Chromosome"/>
</dbReference>
<dbReference type="Pfam" id="PF09678">
    <property type="entry name" value="Caa3_CtaG"/>
    <property type="match status" value="1"/>
</dbReference>
<dbReference type="InterPro" id="IPR019108">
    <property type="entry name" value="Caa3_assmbl_CtaG-rel"/>
</dbReference>
<feature type="transmembrane region" description="Helical" evidence="7">
    <location>
        <begin position="179"/>
        <end position="203"/>
    </location>
</feature>
<evidence type="ECO:0000313" key="9">
    <source>
        <dbReference type="Proteomes" id="UP001156498"/>
    </source>
</evidence>
<evidence type="ECO:0000256" key="7">
    <source>
        <dbReference type="SAM" id="Phobius"/>
    </source>
</evidence>
<reference evidence="8 9" key="1">
    <citation type="journal article" date="2013" name="Int. J. Syst. Evol. Microbiol.">
        <title>Description of Streptomonospora sediminis sp. nov. and Streptomonospora nanhaiensis sp. nov., and reclassification of Nocardiopsis arabia Hozzein &amp; Goodfellow 2008 as Streptomonospora arabica comb. nov. and emended description of the genus Streptomonospora.</title>
        <authorList>
            <person name="Zhang D.F."/>
            <person name="Pan H.Q."/>
            <person name="He J."/>
            <person name="Zhang X.M."/>
            <person name="Zhang Y.G."/>
            <person name="Klenk H.P."/>
            <person name="Hu J.C."/>
            <person name="Li W.J."/>
        </authorList>
    </citation>
    <scope>NUCLEOTIDE SEQUENCE [LARGE SCALE GENOMIC DNA]</scope>
    <source>
        <strain evidence="8 9">12A09</strain>
    </source>
</reference>
<name>A0ABY6YFA8_9ACTN</name>
<keyword evidence="3 7" id="KW-0812">Transmembrane</keyword>
<comment type="subcellular location">
    <subcellularLocation>
        <location evidence="1">Cell membrane</location>
        <topology evidence="1">Multi-pass membrane protein</topology>
    </subcellularLocation>
</comment>
<keyword evidence="9" id="KW-1185">Reference proteome</keyword>
<keyword evidence="5 7" id="KW-0472">Membrane</keyword>
<protein>
    <submittedName>
        <fullName evidence="8">Cytochrome c oxidase assembly protein</fullName>
    </submittedName>
</protein>
<evidence type="ECO:0000256" key="4">
    <source>
        <dbReference type="ARBA" id="ARBA00022989"/>
    </source>
</evidence>
<dbReference type="EMBL" id="CP113264">
    <property type="protein sequence ID" value="WAE70934.1"/>
    <property type="molecule type" value="Genomic_DNA"/>
</dbReference>
<feature type="transmembrane region" description="Helical" evidence="7">
    <location>
        <begin position="73"/>
        <end position="91"/>
    </location>
</feature>